<evidence type="ECO:0000313" key="10">
    <source>
        <dbReference type="Proteomes" id="UP000799766"/>
    </source>
</evidence>
<sequence length="374" mass="39387">MPSTSLPQSMRAHLLEQYNTDYVLREIPVPAITHPDDVLVRVDAASYCHTDAVLASGSMRPFPPSFPHVGCHEFAGTVAAVAPQNPRPRFQVGDRVAVSGRGYHACGRCAECRRPSGPDPDAPGFSAYCPRSSGLGLSRPGGFQEFALVDARQAEPIPPALSARDAAPLMCAGLTVWAALRRCRLAPGARLGVVGCGGGLGHLGLQFAAKMGLKVVGVDVSARGLALARGLGTAAAVVDASEQRAEDVRAAVGAEDGAEDAPAMGLDAVLVLPESQAAFDYAAALLKDGGLLVLVSFPEAGFRLSAYDVVFRRLRIEGSLIGSNVAMREMLDFCVAHSVRAETRTYPFSRLNELVKDYHEGAAGKLVLDLSVEE</sequence>
<evidence type="ECO:0000313" key="9">
    <source>
        <dbReference type="EMBL" id="KAF2453538.1"/>
    </source>
</evidence>
<dbReference type="Pfam" id="PF08240">
    <property type="entry name" value="ADH_N"/>
    <property type="match status" value="1"/>
</dbReference>
<proteinExistence type="inferred from homology"/>
<keyword evidence="4" id="KW-0862">Zinc</keyword>
<dbReference type="SUPFAM" id="SSF50129">
    <property type="entry name" value="GroES-like"/>
    <property type="match status" value="1"/>
</dbReference>
<feature type="domain" description="Alcohol dehydrogenase-like N-terminal" evidence="8">
    <location>
        <begin position="35"/>
        <end position="158"/>
    </location>
</feature>
<dbReference type="OrthoDB" id="256333at2759"/>
<name>A0A6A6NPC9_9PEZI</name>
<evidence type="ECO:0000256" key="4">
    <source>
        <dbReference type="ARBA" id="ARBA00022833"/>
    </source>
</evidence>
<keyword evidence="5" id="KW-0560">Oxidoreductase</keyword>
<evidence type="ECO:0000256" key="5">
    <source>
        <dbReference type="ARBA" id="ARBA00023002"/>
    </source>
</evidence>
<protein>
    <submittedName>
        <fullName evidence="9">Chaperonin 10-like protein</fullName>
    </submittedName>
</protein>
<evidence type="ECO:0000259" key="8">
    <source>
        <dbReference type="Pfam" id="PF08240"/>
    </source>
</evidence>
<dbReference type="GO" id="GO:0005737">
    <property type="term" value="C:cytoplasm"/>
    <property type="evidence" value="ECO:0007669"/>
    <property type="project" value="TreeGrafter"/>
</dbReference>
<dbReference type="InterPro" id="IPR013149">
    <property type="entry name" value="ADH-like_C"/>
</dbReference>
<dbReference type="PANTHER" id="PTHR42940:SF8">
    <property type="entry name" value="VACUOLAR PROTEIN SORTING-ASSOCIATED PROTEIN 11"/>
    <property type="match status" value="1"/>
</dbReference>
<evidence type="ECO:0000256" key="6">
    <source>
        <dbReference type="ARBA" id="ARBA00023027"/>
    </source>
</evidence>
<comment type="similarity">
    <text evidence="2">Belongs to the zinc-containing alcohol dehydrogenase family.</text>
</comment>
<comment type="cofactor">
    <cofactor evidence="1">
        <name>Zn(2+)</name>
        <dbReference type="ChEBI" id="CHEBI:29105"/>
    </cofactor>
</comment>
<dbReference type="SUPFAM" id="SSF51735">
    <property type="entry name" value="NAD(P)-binding Rossmann-fold domains"/>
    <property type="match status" value="1"/>
</dbReference>
<gene>
    <name evidence="9" type="ORF">BDY21DRAFT_387963</name>
</gene>
<dbReference type="GO" id="GO:0046872">
    <property type="term" value="F:metal ion binding"/>
    <property type="evidence" value="ECO:0007669"/>
    <property type="project" value="UniProtKB-KW"/>
</dbReference>
<keyword evidence="6" id="KW-0520">NAD</keyword>
<dbReference type="InterPro" id="IPR013154">
    <property type="entry name" value="ADH-like_N"/>
</dbReference>
<keyword evidence="10" id="KW-1185">Reference proteome</keyword>
<evidence type="ECO:0000259" key="7">
    <source>
        <dbReference type="Pfam" id="PF00107"/>
    </source>
</evidence>
<dbReference type="AlphaFoldDB" id="A0A6A6NPC9"/>
<dbReference type="Proteomes" id="UP000799766">
    <property type="component" value="Unassembled WGS sequence"/>
</dbReference>
<reference evidence="9" key="1">
    <citation type="journal article" date="2020" name="Stud. Mycol.">
        <title>101 Dothideomycetes genomes: a test case for predicting lifestyles and emergence of pathogens.</title>
        <authorList>
            <person name="Haridas S."/>
            <person name="Albert R."/>
            <person name="Binder M."/>
            <person name="Bloem J."/>
            <person name="Labutti K."/>
            <person name="Salamov A."/>
            <person name="Andreopoulos B."/>
            <person name="Baker S."/>
            <person name="Barry K."/>
            <person name="Bills G."/>
            <person name="Bluhm B."/>
            <person name="Cannon C."/>
            <person name="Castanera R."/>
            <person name="Culley D."/>
            <person name="Daum C."/>
            <person name="Ezra D."/>
            <person name="Gonzalez J."/>
            <person name="Henrissat B."/>
            <person name="Kuo A."/>
            <person name="Liang C."/>
            <person name="Lipzen A."/>
            <person name="Lutzoni F."/>
            <person name="Magnuson J."/>
            <person name="Mondo S."/>
            <person name="Nolan M."/>
            <person name="Ohm R."/>
            <person name="Pangilinan J."/>
            <person name="Park H.-J."/>
            <person name="Ramirez L."/>
            <person name="Alfaro M."/>
            <person name="Sun H."/>
            <person name="Tritt A."/>
            <person name="Yoshinaga Y."/>
            <person name="Zwiers L.-H."/>
            <person name="Turgeon B."/>
            <person name="Goodwin S."/>
            <person name="Spatafora J."/>
            <person name="Crous P."/>
            <person name="Grigoriev I."/>
        </authorList>
    </citation>
    <scope>NUCLEOTIDE SEQUENCE</scope>
    <source>
        <strain evidence="9">ATCC 16933</strain>
    </source>
</reference>
<dbReference type="EMBL" id="MU001696">
    <property type="protein sequence ID" value="KAF2453538.1"/>
    <property type="molecule type" value="Genomic_DNA"/>
</dbReference>
<feature type="domain" description="Alcohol dehydrogenase-like C-terminal" evidence="7">
    <location>
        <begin position="199"/>
        <end position="334"/>
    </location>
</feature>
<dbReference type="InterPro" id="IPR011032">
    <property type="entry name" value="GroES-like_sf"/>
</dbReference>
<dbReference type="FunFam" id="3.40.50.720:FF:000039">
    <property type="entry name" value="Alcohol dehydrogenase AdhP"/>
    <property type="match status" value="1"/>
</dbReference>
<accession>A0A6A6NPC9</accession>
<keyword evidence="3" id="KW-0479">Metal-binding</keyword>
<dbReference type="GO" id="GO:0004022">
    <property type="term" value="F:alcohol dehydrogenase (NAD+) activity"/>
    <property type="evidence" value="ECO:0007669"/>
    <property type="project" value="TreeGrafter"/>
</dbReference>
<dbReference type="InterPro" id="IPR036291">
    <property type="entry name" value="NAD(P)-bd_dom_sf"/>
</dbReference>
<dbReference type="Pfam" id="PF00107">
    <property type="entry name" value="ADH_zinc_N"/>
    <property type="match status" value="1"/>
</dbReference>
<dbReference type="Gene3D" id="3.90.180.10">
    <property type="entry name" value="Medium-chain alcohol dehydrogenases, catalytic domain"/>
    <property type="match status" value="1"/>
</dbReference>
<evidence type="ECO:0000256" key="2">
    <source>
        <dbReference type="ARBA" id="ARBA00008072"/>
    </source>
</evidence>
<evidence type="ECO:0000256" key="1">
    <source>
        <dbReference type="ARBA" id="ARBA00001947"/>
    </source>
</evidence>
<dbReference type="Gene3D" id="3.40.50.720">
    <property type="entry name" value="NAD(P)-binding Rossmann-like Domain"/>
    <property type="match status" value="1"/>
</dbReference>
<organism evidence="9 10">
    <name type="scientific">Lineolata rhizophorae</name>
    <dbReference type="NCBI Taxonomy" id="578093"/>
    <lineage>
        <taxon>Eukaryota</taxon>
        <taxon>Fungi</taxon>
        <taxon>Dikarya</taxon>
        <taxon>Ascomycota</taxon>
        <taxon>Pezizomycotina</taxon>
        <taxon>Dothideomycetes</taxon>
        <taxon>Dothideomycetes incertae sedis</taxon>
        <taxon>Lineolatales</taxon>
        <taxon>Lineolataceae</taxon>
        <taxon>Lineolata</taxon>
    </lineage>
</organism>
<dbReference type="PANTHER" id="PTHR42940">
    <property type="entry name" value="ALCOHOL DEHYDROGENASE 1-RELATED"/>
    <property type="match status" value="1"/>
</dbReference>
<evidence type="ECO:0000256" key="3">
    <source>
        <dbReference type="ARBA" id="ARBA00022723"/>
    </source>
</evidence>